<dbReference type="GO" id="GO:0017111">
    <property type="term" value="F:ribonucleoside triphosphate phosphatase activity"/>
    <property type="evidence" value="ECO:0007669"/>
    <property type="project" value="UniProtKB-EC"/>
</dbReference>
<evidence type="ECO:0000313" key="5">
    <source>
        <dbReference type="Proteomes" id="UP000730618"/>
    </source>
</evidence>
<proteinExistence type="predicted"/>
<protein>
    <submittedName>
        <fullName evidence="4">Nucleoside-triphosphatase THEP1</fullName>
        <ecNumber evidence="4">3.6.1.15</ecNumber>
    </submittedName>
</protein>
<sequence length="176" mass="19514">MNNVLLLTGKPRTGKSTAIRKTIEWIGPNKCGGFYTEEIRDDVDRIGFRCVTVAGESIEVAHIDSTSPLRVGRYGVMIEPFEQIAIRSVQQSLQHGQVTVIDEIGPMQMLSAPFRELVERLIADPPHIVLGTVCLDAHPVIDKIKNGPGVTVYHLEEHNRDTVPGLLANEIAKRLR</sequence>
<dbReference type="RefSeq" id="WP_218098556.1">
    <property type="nucleotide sequence ID" value="NZ_CAJVCE010000005.1"/>
</dbReference>
<dbReference type="Pfam" id="PF03266">
    <property type="entry name" value="NTPase_1"/>
    <property type="match status" value="1"/>
</dbReference>
<dbReference type="EMBL" id="CAJVCE010000005">
    <property type="protein sequence ID" value="CAG7636159.1"/>
    <property type="molecule type" value="Genomic_DNA"/>
</dbReference>
<evidence type="ECO:0000256" key="2">
    <source>
        <dbReference type="ARBA" id="ARBA00022801"/>
    </source>
</evidence>
<comment type="caution">
    <text evidence="4">The sequence shown here is derived from an EMBL/GenBank/DDBJ whole genome shotgun (WGS) entry which is preliminary data.</text>
</comment>
<accession>A0ABN7TNK7</accession>
<keyword evidence="2 4" id="KW-0378">Hydrolase</keyword>
<dbReference type="InterPro" id="IPR004948">
    <property type="entry name" value="Nuc-triphosphatase_THEP1"/>
</dbReference>
<evidence type="ECO:0000256" key="1">
    <source>
        <dbReference type="ARBA" id="ARBA00022741"/>
    </source>
</evidence>
<evidence type="ECO:0000313" key="4">
    <source>
        <dbReference type="EMBL" id="CAG7636159.1"/>
    </source>
</evidence>
<keyword evidence="3" id="KW-0067">ATP-binding</keyword>
<dbReference type="EC" id="3.6.1.15" evidence="4"/>
<reference evidence="4 5" key="1">
    <citation type="submission" date="2021-06" db="EMBL/GenBank/DDBJ databases">
        <authorList>
            <person name="Criscuolo A."/>
        </authorList>
    </citation>
    <scope>NUCLEOTIDE SEQUENCE [LARGE SCALE GENOMIC DNA]</scope>
    <source>
        <strain evidence="5">CIP 111802</strain>
    </source>
</reference>
<gene>
    <name evidence="4" type="ORF">PAECIP111802_02224</name>
</gene>
<dbReference type="PANTHER" id="PTHR43146">
    <property type="entry name" value="CANCER-RELATED NUCLEOSIDE-TRIPHOSPHATASE"/>
    <property type="match status" value="1"/>
</dbReference>
<dbReference type="Proteomes" id="UP000730618">
    <property type="component" value="Unassembled WGS sequence"/>
</dbReference>
<keyword evidence="1" id="KW-0547">Nucleotide-binding</keyword>
<dbReference type="PANTHER" id="PTHR43146:SF1">
    <property type="entry name" value="CANCER-RELATED NUCLEOSIDE-TRIPHOSPHATASE"/>
    <property type="match status" value="1"/>
</dbReference>
<keyword evidence="5" id="KW-1185">Reference proteome</keyword>
<evidence type="ECO:0000256" key="3">
    <source>
        <dbReference type="ARBA" id="ARBA00022840"/>
    </source>
</evidence>
<organism evidence="4 5">
    <name type="scientific">Paenibacillus allorhizosphaerae</name>
    <dbReference type="NCBI Taxonomy" id="2849866"/>
    <lineage>
        <taxon>Bacteria</taxon>
        <taxon>Bacillati</taxon>
        <taxon>Bacillota</taxon>
        <taxon>Bacilli</taxon>
        <taxon>Bacillales</taxon>
        <taxon>Paenibacillaceae</taxon>
        <taxon>Paenibacillus</taxon>
    </lineage>
</organism>
<name>A0ABN7TNK7_9BACL</name>